<feature type="transmembrane region" description="Helical" evidence="6">
    <location>
        <begin position="206"/>
        <end position="228"/>
    </location>
</feature>
<feature type="transmembrane region" description="Helical" evidence="6">
    <location>
        <begin position="240"/>
        <end position="257"/>
    </location>
</feature>
<keyword evidence="4 6" id="KW-1133">Transmembrane helix</keyword>
<protein>
    <recommendedName>
        <fullName evidence="6">Probable membrane transporter protein</fullName>
    </recommendedName>
</protein>
<feature type="transmembrane region" description="Helical" evidence="6">
    <location>
        <begin position="104"/>
        <end position="126"/>
    </location>
</feature>
<keyword evidence="8" id="KW-1185">Reference proteome</keyword>
<evidence type="ECO:0000313" key="8">
    <source>
        <dbReference type="Proteomes" id="UP000632659"/>
    </source>
</evidence>
<gene>
    <name evidence="7" type="ORF">H8702_06430</name>
</gene>
<feature type="transmembrane region" description="Helical" evidence="6">
    <location>
        <begin position="138"/>
        <end position="171"/>
    </location>
</feature>
<feature type="transmembrane region" description="Helical" evidence="6">
    <location>
        <begin position="74"/>
        <end position="92"/>
    </location>
</feature>
<dbReference type="PANTHER" id="PTHR43701">
    <property type="entry name" value="MEMBRANE TRANSPORTER PROTEIN MJ0441-RELATED"/>
    <property type="match status" value="1"/>
</dbReference>
<dbReference type="Proteomes" id="UP000632659">
    <property type="component" value="Unassembled WGS sequence"/>
</dbReference>
<keyword evidence="6" id="KW-1003">Cell membrane</keyword>
<reference evidence="7" key="1">
    <citation type="submission" date="2020-08" db="EMBL/GenBank/DDBJ databases">
        <title>Genome public.</title>
        <authorList>
            <person name="Liu C."/>
            <person name="Sun Q."/>
        </authorList>
    </citation>
    <scope>NUCLEOTIDE SEQUENCE</scope>
    <source>
        <strain evidence="7">NSJ-15</strain>
    </source>
</reference>
<evidence type="ECO:0000256" key="4">
    <source>
        <dbReference type="ARBA" id="ARBA00022989"/>
    </source>
</evidence>
<dbReference type="PANTHER" id="PTHR43701:SF2">
    <property type="entry name" value="MEMBRANE TRANSPORTER PROTEIN YJNA-RELATED"/>
    <property type="match status" value="1"/>
</dbReference>
<feature type="transmembrane region" description="Helical" evidence="6">
    <location>
        <begin position="37"/>
        <end position="62"/>
    </location>
</feature>
<organism evidence="7 8">
    <name type="scientific">Massiliimalia timonensis</name>
    <dbReference type="NCBI Taxonomy" id="1987501"/>
    <lineage>
        <taxon>Bacteria</taxon>
        <taxon>Bacillati</taxon>
        <taxon>Bacillota</taxon>
        <taxon>Clostridia</taxon>
        <taxon>Eubacteriales</taxon>
        <taxon>Oscillospiraceae</taxon>
        <taxon>Massiliimalia</taxon>
    </lineage>
</organism>
<dbReference type="EMBL" id="JACRTL010000003">
    <property type="protein sequence ID" value="MBC8610760.1"/>
    <property type="molecule type" value="Genomic_DNA"/>
</dbReference>
<dbReference type="GO" id="GO:0005886">
    <property type="term" value="C:plasma membrane"/>
    <property type="evidence" value="ECO:0007669"/>
    <property type="project" value="UniProtKB-SubCell"/>
</dbReference>
<accession>A0A8J6PIL7</accession>
<evidence type="ECO:0000256" key="3">
    <source>
        <dbReference type="ARBA" id="ARBA00022692"/>
    </source>
</evidence>
<dbReference type="AlphaFoldDB" id="A0A8J6PIL7"/>
<proteinExistence type="inferred from homology"/>
<comment type="similarity">
    <text evidence="2 6">Belongs to the 4-toluene sulfonate uptake permease (TSUP) (TC 2.A.102) family.</text>
</comment>
<sequence>MTGILFFLISLLASTIGSISGIGGGVIIKPVLDATGLLSVSTISFLSGCTVLIMATVSLLRGRNNGVQVDKRHSTPLAVGGAIGGIVGKWVFDLIRQMVSEENLVGAVQAGLLLVITIGVIFYIRYKEKIHAMHVERLSICFLIGLGLGMVSSFLGIGGGPINIAVLYFFFSMEAKTAAKNSLYVIWFSQVASLLFSLATRTVPDFSWLTLFVMGIGGVLGALIGSAVVKKMKNQAVERIFMGLMAVIVCINIYNLLRFLG</sequence>
<dbReference type="InterPro" id="IPR002781">
    <property type="entry name" value="TM_pro_TauE-like"/>
</dbReference>
<evidence type="ECO:0000256" key="6">
    <source>
        <dbReference type="RuleBase" id="RU363041"/>
    </source>
</evidence>
<dbReference type="RefSeq" id="WP_154825557.1">
    <property type="nucleotide sequence ID" value="NZ_JACRTL010000003.1"/>
</dbReference>
<keyword evidence="3 6" id="KW-0812">Transmembrane</keyword>
<comment type="subcellular location">
    <subcellularLocation>
        <location evidence="6">Cell membrane</location>
        <topology evidence="6">Multi-pass membrane protein</topology>
    </subcellularLocation>
    <subcellularLocation>
        <location evidence="1">Membrane</location>
        <topology evidence="1">Multi-pass membrane protein</topology>
    </subcellularLocation>
</comment>
<evidence type="ECO:0000256" key="2">
    <source>
        <dbReference type="ARBA" id="ARBA00009142"/>
    </source>
</evidence>
<comment type="caution">
    <text evidence="7">The sequence shown here is derived from an EMBL/GenBank/DDBJ whole genome shotgun (WGS) entry which is preliminary data.</text>
</comment>
<name>A0A8J6PIL7_9FIRM</name>
<dbReference type="InterPro" id="IPR051598">
    <property type="entry name" value="TSUP/Inactive_protease-like"/>
</dbReference>
<evidence type="ECO:0000313" key="7">
    <source>
        <dbReference type="EMBL" id="MBC8610760.1"/>
    </source>
</evidence>
<keyword evidence="5 6" id="KW-0472">Membrane</keyword>
<evidence type="ECO:0000256" key="1">
    <source>
        <dbReference type="ARBA" id="ARBA00004141"/>
    </source>
</evidence>
<dbReference type="Pfam" id="PF01925">
    <property type="entry name" value="TauE"/>
    <property type="match status" value="1"/>
</dbReference>
<evidence type="ECO:0000256" key="5">
    <source>
        <dbReference type="ARBA" id="ARBA00023136"/>
    </source>
</evidence>